<dbReference type="PANTHER" id="PTHR32208">
    <property type="entry name" value="SECRETED PROTEIN-RELATED"/>
    <property type="match status" value="1"/>
</dbReference>
<dbReference type="PANTHER" id="PTHR32208:SF96">
    <property type="entry name" value="GLYOXAL OXIDASE"/>
    <property type="match status" value="1"/>
</dbReference>
<accession>A0A166IHX6</accession>
<organism evidence="5 6">
    <name type="scientific">Athelia psychrophila</name>
    <dbReference type="NCBI Taxonomy" id="1759441"/>
    <lineage>
        <taxon>Eukaryota</taxon>
        <taxon>Fungi</taxon>
        <taxon>Dikarya</taxon>
        <taxon>Basidiomycota</taxon>
        <taxon>Agaricomycotina</taxon>
        <taxon>Agaricomycetes</taxon>
        <taxon>Agaricomycetidae</taxon>
        <taxon>Atheliales</taxon>
        <taxon>Atheliaceae</taxon>
        <taxon>Athelia</taxon>
    </lineage>
</organism>
<evidence type="ECO:0000313" key="5">
    <source>
        <dbReference type="EMBL" id="KZP19843.1"/>
    </source>
</evidence>
<dbReference type="InterPro" id="IPR014756">
    <property type="entry name" value="Ig_E-set"/>
</dbReference>
<evidence type="ECO:0000313" key="6">
    <source>
        <dbReference type="Proteomes" id="UP000076532"/>
    </source>
</evidence>
<keyword evidence="1" id="KW-0732">Signal</keyword>
<dbReference type="InterPro" id="IPR013783">
    <property type="entry name" value="Ig-like_fold"/>
</dbReference>
<feature type="compositionally biased region" description="Polar residues" evidence="2">
    <location>
        <begin position="401"/>
        <end position="413"/>
    </location>
</feature>
<dbReference type="SUPFAM" id="SSF50965">
    <property type="entry name" value="Galactose oxidase, central domain"/>
    <property type="match status" value="1"/>
</dbReference>
<reference evidence="5 6" key="1">
    <citation type="journal article" date="2016" name="Mol. Biol. Evol.">
        <title>Comparative Genomics of Early-Diverging Mushroom-Forming Fungi Provides Insights into the Origins of Lignocellulose Decay Capabilities.</title>
        <authorList>
            <person name="Nagy L.G."/>
            <person name="Riley R."/>
            <person name="Tritt A."/>
            <person name="Adam C."/>
            <person name="Daum C."/>
            <person name="Floudas D."/>
            <person name="Sun H."/>
            <person name="Yadav J.S."/>
            <person name="Pangilinan J."/>
            <person name="Larsson K.H."/>
            <person name="Matsuura K."/>
            <person name="Barry K."/>
            <person name="Labutti K."/>
            <person name="Kuo R."/>
            <person name="Ohm R.A."/>
            <person name="Bhattacharya S.S."/>
            <person name="Shirouzu T."/>
            <person name="Yoshinaga Y."/>
            <person name="Martin F.M."/>
            <person name="Grigoriev I.V."/>
            <person name="Hibbett D.S."/>
        </authorList>
    </citation>
    <scope>NUCLEOTIDE SEQUENCE [LARGE SCALE GENOMIC DNA]</scope>
    <source>
        <strain evidence="5 6">CBS 109695</strain>
    </source>
</reference>
<dbReference type="EMBL" id="KV417560">
    <property type="protein sequence ID" value="KZP19843.1"/>
    <property type="molecule type" value="Genomic_DNA"/>
</dbReference>
<sequence>MTETIEVMELAVSGGGDSRATDQCCGVKGSDPIDPGSRGQGSKGQKVKLTRQKAVCDFGPSSESRDCCWVYTIIDSQRVKTALLELTTRHPAPRVPHRARRHNASHITFSETLEDGSAIILGGDFFGGHVNSHSNWATVLLDSTAQEQQSLQDIPDAVNIMPDVLGNYTEEDPLPEGRSMGSLILLPDGTIWMGNGAATGTAGNGNTTYTVAQSYADNALLSPAIYNSSAPSGSWWSRNGLSASTIPRMYHSSATLLPDSSVFVSGSNPNSDYNATAKFPTEYRVATFYPVYYNKPRPALQNLPITLTYGGAYWNLSLTSTDLAGTPANIQNAKLDSSYTGNADGSGTLHVAQLPPNAAILAPGLALLFVVVNSVPSLGEMIMVGNGEIGKQLTLSSATLPSNATTNGAPTTLSSRSSGGGSSSSAAVKTDVCWAIGVSAATMNPPCFEHARNSLGPSRI</sequence>
<keyword evidence="6" id="KW-1185">Reference proteome</keyword>
<evidence type="ECO:0000259" key="3">
    <source>
        <dbReference type="Pfam" id="PF07250"/>
    </source>
</evidence>
<dbReference type="STRING" id="436010.A0A166IHX6"/>
<dbReference type="InterPro" id="IPR037293">
    <property type="entry name" value="Gal_Oxidase_central_sf"/>
</dbReference>
<dbReference type="Pfam" id="PF09118">
    <property type="entry name" value="GO-like_E_set"/>
    <property type="match status" value="1"/>
</dbReference>
<gene>
    <name evidence="5" type="ORF">FIBSPDRAFT_932614</name>
</gene>
<dbReference type="Gene3D" id="2.60.40.10">
    <property type="entry name" value="Immunoglobulins"/>
    <property type="match status" value="1"/>
</dbReference>
<feature type="region of interest" description="Disordered" evidence="2">
    <location>
        <begin position="401"/>
        <end position="426"/>
    </location>
</feature>
<feature type="domain" description="Glyoxal oxidase N-terminal" evidence="3">
    <location>
        <begin position="172"/>
        <end position="292"/>
    </location>
</feature>
<dbReference type="Pfam" id="PF07250">
    <property type="entry name" value="Glyoxal_oxid_N"/>
    <property type="match status" value="1"/>
</dbReference>
<dbReference type="Proteomes" id="UP000076532">
    <property type="component" value="Unassembled WGS sequence"/>
</dbReference>
<protein>
    <submittedName>
        <fullName evidence="5">Copper radical oxidase</fullName>
    </submittedName>
</protein>
<dbReference type="InterPro" id="IPR011043">
    <property type="entry name" value="Gal_Oxase/kelch_b-propeller"/>
</dbReference>
<name>A0A166IHX6_9AGAM</name>
<dbReference type="InterPro" id="IPR009880">
    <property type="entry name" value="Glyoxal_oxidase_N"/>
</dbReference>
<dbReference type="OrthoDB" id="2019572at2759"/>
<feature type="domain" description="Galactose oxidase-like Early set" evidence="4">
    <location>
        <begin position="334"/>
        <end position="384"/>
    </location>
</feature>
<evidence type="ECO:0000256" key="1">
    <source>
        <dbReference type="ARBA" id="ARBA00022729"/>
    </source>
</evidence>
<dbReference type="AlphaFoldDB" id="A0A166IHX6"/>
<dbReference type="InterPro" id="IPR015202">
    <property type="entry name" value="GO-like_E_set"/>
</dbReference>
<proteinExistence type="predicted"/>
<evidence type="ECO:0000259" key="4">
    <source>
        <dbReference type="Pfam" id="PF09118"/>
    </source>
</evidence>
<evidence type="ECO:0000256" key="2">
    <source>
        <dbReference type="SAM" id="MobiDB-lite"/>
    </source>
</evidence>
<dbReference type="Gene3D" id="2.130.10.80">
    <property type="entry name" value="Galactose oxidase/kelch, beta-propeller"/>
    <property type="match status" value="1"/>
</dbReference>
<dbReference type="SUPFAM" id="SSF81296">
    <property type="entry name" value="E set domains"/>
    <property type="match status" value="1"/>
</dbReference>